<feature type="transmembrane region" description="Helical" evidence="1">
    <location>
        <begin position="36"/>
        <end position="58"/>
    </location>
</feature>
<dbReference type="Proteomes" id="UP001597526">
    <property type="component" value="Unassembled WGS sequence"/>
</dbReference>
<dbReference type="EMBL" id="JBHULB010000006">
    <property type="protein sequence ID" value="MFD2586060.1"/>
    <property type="molecule type" value="Genomic_DNA"/>
</dbReference>
<sequence length="210" mass="25021">MFKKILKRLSSLIFTAEQKRIISDCKVANNEEHSQWFLNNVLFPLIVIGFPLMMYFFIPSKIKNWETLVFNGSISLLGINILFSMSSYLIKFQKIGSTVKSKDEEDKQEKDKISVRMYHLRSRLDIYKNVLILTGGILYFTQVFFIMPDNNWSYYFFVVITVIILIVSIYIGRYMFIIRDDFFQKTFYKELKGPIVDNKNRWQEKYGQTQ</sequence>
<evidence type="ECO:0000313" key="2">
    <source>
        <dbReference type="EMBL" id="MFD2586060.1"/>
    </source>
</evidence>
<keyword evidence="3" id="KW-1185">Reference proteome</keyword>
<keyword evidence="1" id="KW-0472">Membrane</keyword>
<keyword evidence="1" id="KW-0812">Transmembrane</keyword>
<protein>
    <recommendedName>
        <fullName evidence="4">Tandem five-TM protein</fullName>
    </recommendedName>
</protein>
<reference evidence="3" key="1">
    <citation type="journal article" date="2019" name="Int. J. Syst. Evol. Microbiol.">
        <title>The Global Catalogue of Microorganisms (GCM) 10K type strain sequencing project: providing services to taxonomists for standard genome sequencing and annotation.</title>
        <authorList>
            <consortium name="The Broad Institute Genomics Platform"/>
            <consortium name="The Broad Institute Genome Sequencing Center for Infectious Disease"/>
            <person name="Wu L."/>
            <person name="Ma J."/>
        </authorList>
    </citation>
    <scope>NUCLEOTIDE SEQUENCE [LARGE SCALE GENOMIC DNA]</scope>
    <source>
        <strain evidence="3">KCTC 52368</strain>
    </source>
</reference>
<organism evidence="2 3">
    <name type="scientific">Croceitalea marina</name>
    <dbReference type="NCBI Taxonomy" id="1775166"/>
    <lineage>
        <taxon>Bacteria</taxon>
        <taxon>Pseudomonadati</taxon>
        <taxon>Bacteroidota</taxon>
        <taxon>Flavobacteriia</taxon>
        <taxon>Flavobacteriales</taxon>
        <taxon>Flavobacteriaceae</taxon>
        <taxon>Croceitalea</taxon>
    </lineage>
</organism>
<dbReference type="RefSeq" id="WP_377765730.1">
    <property type="nucleotide sequence ID" value="NZ_JBHULB010000006.1"/>
</dbReference>
<feature type="transmembrane region" description="Helical" evidence="1">
    <location>
        <begin position="70"/>
        <end position="90"/>
    </location>
</feature>
<feature type="transmembrane region" description="Helical" evidence="1">
    <location>
        <begin position="152"/>
        <end position="172"/>
    </location>
</feature>
<feature type="transmembrane region" description="Helical" evidence="1">
    <location>
        <begin position="126"/>
        <end position="146"/>
    </location>
</feature>
<evidence type="ECO:0008006" key="4">
    <source>
        <dbReference type="Google" id="ProtNLM"/>
    </source>
</evidence>
<evidence type="ECO:0000256" key="1">
    <source>
        <dbReference type="SAM" id="Phobius"/>
    </source>
</evidence>
<accession>A0ABW5MS72</accession>
<keyword evidence="1" id="KW-1133">Transmembrane helix</keyword>
<name>A0ABW5MS72_9FLAO</name>
<gene>
    <name evidence="2" type="ORF">ACFSQJ_03915</name>
</gene>
<proteinExistence type="predicted"/>
<comment type="caution">
    <text evidence="2">The sequence shown here is derived from an EMBL/GenBank/DDBJ whole genome shotgun (WGS) entry which is preliminary data.</text>
</comment>
<evidence type="ECO:0000313" key="3">
    <source>
        <dbReference type="Proteomes" id="UP001597526"/>
    </source>
</evidence>